<evidence type="ECO:0000313" key="1">
    <source>
        <dbReference type="EMBL" id="PPR03060.1"/>
    </source>
</evidence>
<dbReference type="Proteomes" id="UP000284706">
    <property type="component" value="Unassembled WGS sequence"/>
</dbReference>
<accession>A0A409YJ90</accession>
<proteinExistence type="predicted"/>
<comment type="caution">
    <text evidence="1">The sequence shown here is derived from an EMBL/GenBank/DDBJ whole genome shotgun (WGS) entry which is preliminary data.</text>
</comment>
<name>A0A409YJ90_9AGAR</name>
<keyword evidence="2" id="KW-1185">Reference proteome</keyword>
<evidence type="ECO:0008006" key="3">
    <source>
        <dbReference type="Google" id="ProtNLM"/>
    </source>
</evidence>
<dbReference type="OrthoDB" id="3049082at2759"/>
<sequence length="490" mass="55833">MATHLDLFDLSDDLFRSICDLLAMGDLRALSSSSRKGFFSTLPVLVRTVKISRSPPQFFDFCEFVQKHDLCSFIVHLTITRSAFHSDSERNAFMAHRPHFDVEQSALFANALVPVLKKAKNIAYLAFNKCIDFLLKCGPRVAEVICRHPPTVSLELWGAEARTLKMFESISGLTHVKLQTFPLHICYGEAEEAADTILRNSCQTLETVAVGDVMPLSLRFDTPPSFSCSNVHHLSVHGPSIQVEKIAAMFPNLKTLACPRPRMVVKFKDSRSIFELDPLVYVDCPPRTLWPTLRSFSGPRRLGLTLSRTHSLQRLNFIDQFPYTEVSQFAELSETLGNSDIRALSVELDLWAGSTRRRVMDDDETKDGYPTLLVPCLSTIVEAANRLRYLCLRIAKSEEEVHSTLKHLIRTAPMLAQMQHLKYLNIGVMAYFHLESFRMPMKKAVSTKPEEIVRAWADSVRSLEYLELEVGFEGWEHAWWRIDACDRTFW</sequence>
<protein>
    <recommendedName>
        <fullName evidence="3">F-box domain-containing protein</fullName>
    </recommendedName>
</protein>
<gene>
    <name evidence="1" type="ORF">CVT26_004558</name>
</gene>
<dbReference type="InParanoid" id="A0A409YJ90"/>
<evidence type="ECO:0000313" key="2">
    <source>
        <dbReference type="Proteomes" id="UP000284706"/>
    </source>
</evidence>
<dbReference type="EMBL" id="NHYE01000781">
    <property type="protein sequence ID" value="PPR03060.1"/>
    <property type="molecule type" value="Genomic_DNA"/>
</dbReference>
<dbReference type="AlphaFoldDB" id="A0A409YJ90"/>
<feature type="non-terminal residue" evidence="1">
    <location>
        <position position="490"/>
    </location>
</feature>
<organism evidence="1 2">
    <name type="scientific">Gymnopilus dilepis</name>
    <dbReference type="NCBI Taxonomy" id="231916"/>
    <lineage>
        <taxon>Eukaryota</taxon>
        <taxon>Fungi</taxon>
        <taxon>Dikarya</taxon>
        <taxon>Basidiomycota</taxon>
        <taxon>Agaricomycotina</taxon>
        <taxon>Agaricomycetes</taxon>
        <taxon>Agaricomycetidae</taxon>
        <taxon>Agaricales</taxon>
        <taxon>Agaricineae</taxon>
        <taxon>Hymenogastraceae</taxon>
        <taxon>Gymnopilus</taxon>
    </lineage>
</organism>
<reference evidence="1 2" key="1">
    <citation type="journal article" date="2018" name="Evol. Lett.">
        <title>Horizontal gene cluster transfer increased hallucinogenic mushroom diversity.</title>
        <authorList>
            <person name="Reynolds H.T."/>
            <person name="Vijayakumar V."/>
            <person name="Gluck-Thaler E."/>
            <person name="Korotkin H.B."/>
            <person name="Matheny P.B."/>
            <person name="Slot J.C."/>
        </authorList>
    </citation>
    <scope>NUCLEOTIDE SEQUENCE [LARGE SCALE GENOMIC DNA]</scope>
    <source>
        <strain evidence="1 2">SRW20</strain>
    </source>
</reference>